<dbReference type="AlphaFoldDB" id="A0A1H1FKC1"/>
<dbReference type="GO" id="GO:0008757">
    <property type="term" value="F:S-adenosylmethionine-dependent methyltransferase activity"/>
    <property type="evidence" value="ECO:0007669"/>
    <property type="project" value="InterPro"/>
</dbReference>
<evidence type="ECO:0000259" key="1">
    <source>
        <dbReference type="Pfam" id="PF08241"/>
    </source>
</evidence>
<evidence type="ECO:0000313" key="3">
    <source>
        <dbReference type="Proteomes" id="UP000199365"/>
    </source>
</evidence>
<dbReference type="SUPFAM" id="SSF53335">
    <property type="entry name" value="S-adenosyl-L-methionine-dependent methyltransferases"/>
    <property type="match status" value="1"/>
</dbReference>
<dbReference type="GO" id="GO:0032259">
    <property type="term" value="P:methylation"/>
    <property type="evidence" value="ECO:0007669"/>
    <property type="project" value="UniProtKB-KW"/>
</dbReference>
<dbReference type="Proteomes" id="UP000199365">
    <property type="component" value="Unassembled WGS sequence"/>
</dbReference>
<reference evidence="3" key="1">
    <citation type="submission" date="2016-10" db="EMBL/GenBank/DDBJ databases">
        <authorList>
            <person name="Varghese N."/>
            <person name="Submissions S."/>
        </authorList>
    </citation>
    <scope>NUCLEOTIDE SEQUENCE [LARGE SCALE GENOMIC DNA]</scope>
    <source>
        <strain evidence="3">DUS833</strain>
    </source>
</reference>
<organism evidence="2 3">
    <name type="scientific">Paraburkholderia tuberum</name>
    <dbReference type="NCBI Taxonomy" id="157910"/>
    <lineage>
        <taxon>Bacteria</taxon>
        <taxon>Pseudomonadati</taxon>
        <taxon>Pseudomonadota</taxon>
        <taxon>Betaproteobacteria</taxon>
        <taxon>Burkholderiales</taxon>
        <taxon>Burkholderiaceae</taxon>
        <taxon>Paraburkholderia</taxon>
    </lineage>
</organism>
<accession>A0A1H1FKC1</accession>
<evidence type="ECO:0000313" key="2">
    <source>
        <dbReference type="EMBL" id="SDR01320.1"/>
    </source>
</evidence>
<dbReference type="InterPro" id="IPR029063">
    <property type="entry name" value="SAM-dependent_MTases_sf"/>
</dbReference>
<dbReference type="STRING" id="157910.SAMN05445850_2450"/>
<dbReference type="CDD" id="cd02440">
    <property type="entry name" value="AdoMet_MTases"/>
    <property type="match status" value="1"/>
</dbReference>
<dbReference type="Pfam" id="PF08241">
    <property type="entry name" value="Methyltransf_11"/>
    <property type="match status" value="1"/>
</dbReference>
<sequence length="312" mass="34648">MDQALECVTTLNFCEQAYLAANPDVAEAVRLGALRSGRSHFEVFGSAESHRRQDALVAAQSRQERRKRIASVLRTDMPFSDDGKFFDFLSPDLRSQFDIYDSELAGSNLYDQDALSMIERHPSGIILDCGAGSRPAIYENVINFDITNYPSTDVRGVGEVLPFKDASFDGLLSLNVLEHVKDPFTAAKEILRVLKPGGDLVVVVPLTQPTHGYPHHYYNMTAEGILNLFGSAINVERVYVPESTSAIWSIYWIMSEWADGLDENALKEFKALTVEEILQGPPTLLDRSFVKQLSAKKNLDIASSTTVIAKRV</sequence>
<dbReference type="InterPro" id="IPR013216">
    <property type="entry name" value="Methyltransf_11"/>
</dbReference>
<keyword evidence="2" id="KW-0830">Ubiquinone</keyword>
<dbReference type="EMBL" id="FNKX01000001">
    <property type="protein sequence ID" value="SDR01320.1"/>
    <property type="molecule type" value="Genomic_DNA"/>
</dbReference>
<gene>
    <name evidence="2" type="ORF">SAMN05445850_2450</name>
</gene>
<feature type="domain" description="Methyltransferase type 11" evidence="1">
    <location>
        <begin position="154"/>
        <end position="202"/>
    </location>
</feature>
<dbReference type="RefSeq" id="WP_090803591.1">
    <property type="nucleotide sequence ID" value="NZ_FNKX01000001.1"/>
</dbReference>
<keyword evidence="2" id="KW-0808">Transferase</keyword>
<dbReference type="Gene3D" id="3.40.50.150">
    <property type="entry name" value="Vaccinia Virus protein VP39"/>
    <property type="match status" value="1"/>
</dbReference>
<protein>
    <submittedName>
        <fullName evidence="2">Ubiquinone/menaquinone biosynthesis C-methylase UbiE</fullName>
    </submittedName>
</protein>
<proteinExistence type="predicted"/>
<keyword evidence="2" id="KW-0489">Methyltransferase</keyword>
<name>A0A1H1FKC1_9BURK</name>
<keyword evidence="3" id="KW-1185">Reference proteome</keyword>